<dbReference type="GO" id="GO:0009338">
    <property type="term" value="C:exodeoxyribonuclease V complex"/>
    <property type="evidence" value="ECO:0007669"/>
    <property type="project" value="InterPro"/>
</dbReference>
<evidence type="ECO:0000256" key="8">
    <source>
        <dbReference type="ARBA" id="ARBA00023125"/>
    </source>
</evidence>
<dbReference type="PANTHER" id="PTHR43788">
    <property type="entry name" value="DNA2/NAM7 HELICASE FAMILY MEMBER"/>
    <property type="match status" value="1"/>
</dbReference>
<evidence type="ECO:0000259" key="12">
    <source>
        <dbReference type="SMART" id="SM00382"/>
    </source>
</evidence>
<keyword evidence="7 11" id="KW-0067">ATP-binding</keyword>
<dbReference type="GO" id="GO:0003677">
    <property type="term" value="F:DNA binding"/>
    <property type="evidence" value="ECO:0007669"/>
    <property type="project" value="UniProtKB-UniRule"/>
</dbReference>
<dbReference type="SUPFAM" id="SSF52540">
    <property type="entry name" value="P-loop containing nucleoside triphosphate hydrolases"/>
    <property type="match status" value="2"/>
</dbReference>
<dbReference type="InterPro" id="IPR027785">
    <property type="entry name" value="UvrD-like_helicase_C"/>
</dbReference>
<keyword evidence="8 11" id="KW-0238">DNA-binding</keyword>
<dbReference type="EC" id="5.6.2.3" evidence="11"/>
<dbReference type="InterPro" id="IPR006344">
    <property type="entry name" value="RecD"/>
</dbReference>
<evidence type="ECO:0000313" key="14">
    <source>
        <dbReference type="Proteomes" id="UP000004263"/>
    </source>
</evidence>
<dbReference type="Gene3D" id="1.10.10.1020">
    <property type="entry name" value="RecBCD complex, subunit RecD, N-terminal domain"/>
    <property type="match status" value="1"/>
</dbReference>
<comment type="function">
    <text evidence="11">A helicase/nuclease that prepares dsDNA breaks (DSB) for recombinational DNA repair. Binds to DSBs and unwinds DNA via a highly rapid and processive ATP-dependent bidirectional helicase activity. Unwinds dsDNA until it encounters a Chi (crossover hotspot instigator) sequence from the 3' direction. Cuts ssDNA a few nucleotides 3' to the Chi site. The properties and activities of the enzyme are changed at Chi. The Chi-altered holoenzyme produces a long 3'-ssDNA overhang and facilitates RecA-binding to the ssDNA for homologous DNA recombination and repair. Holoenzyme degrades any linearized DNA that is unable to undergo homologous recombination. In the holoenzyme this subunit has ssDNA-dependent ATPase and 5'-3' helicase activity. When added to pre-assembled RecBC greatly stimulates nuclease activity and augments holoenzyme processivity. Negatively regulates the RecA-loading ability of RecBCD.</text>
</comment>
<dbReference type="GO" id="GO:0017116">
    <property type="term" value="F:single-stranded DNA helicase activity"/>
    <property type="evidence" value="ECO:0007669"/>
    <property type="project" value="TreeGrafter"/>
</dbReference>
<dbReference type="PANTHER" id="PTHR43788:SF6">
    <property type="entry name" value="DNA HELICASE B"/>
    <property type="match status" value="1"/>
</dbReference>
<keyword evidence="14" id="KW-1185">Reference proteome</keyword>
<dbReference type="GO" id="GO:0000724">
    <property type="term" value="P:double-strand break repair via homologous recombination"/>
    <property type="evidence" value="ECO:0007669"/>
    <property type="project" value="UniProtKB-UniRule"/>
</dbReference>
<evidence type="ECO:0000256" key="9">
    <source>
        <dbReference type="ARBA" id="ARBA00023204"/>
    </source>
</evidence>
<dbReference type="Pfam" id="PF13538">
    <property type="entry name" value="UvrD_C_2"/>
    <property type="match status" value="1"/>
</dbReference>
<dbReference type="InterPro" id="IPR027417">
    <property type="entry name" value="P-loop_NTPase"/>
</dbReference>
<dbReference type="GO" id="GO:0005524">
    <property type="term" value="F:ATP binding"/>
    <property type="evidence" value="ECO:0007669"/>
    <property type="project" value="UniProtKB-UniRule"/>
</dbReference>
<dbReference type="GO" id="GO:0008854">
    <property type="term" value="F:exodeoxyribonuclease V activity"/>
    <property type="evidence" value="ECO:0007669"/>
    <property type="project" value="InterPro"/>
</dbReference>
<keyword evidence="5 11" id="KW-0347">Helicase</keyword>
<dbReference type="NCBIfam" id="TIGR01447">
    <property type="entry name" value="recD"/>
    <property type="match status" value="1"/>
</dbReference>
<dbReference type="GO" id="GO:0043139">
    <property type="term" value="F:5'-3' DNA helicase activity"/>
    <property type="evidence" value="ECO:0007669"/>
    <property type="project" value="UniProtKB-UniRule"/>
</dbReference>
<comment type="catalytic activity">
    <reaction evidence="11">
        <text>ATP + H2O = ADP + phosphate + H(+)</text>
        <dbReference type="Rhea" id="RHEA:13065"/>
        <dbReference type="ChEBI" id="CHEBI:15377"/>
        <dbReference type="ChEBI" id="CHEBI:15378"/>
        <dbReference type="ChEBI" id="CHEBI:30616"/>
        <dbReference type="ChEBI" id="CHEBI:43474"/>
        <dbReference type="ChEBI" id="CHEBI:456216"/>
        <dbReference type="EC" id="5.6.2.3"/>
    </reaction>
</comment>
<dbReference type="EMBL" id="AAQH01000006">
    <property type="protein sequence ID" value="EAT12610.1"/>
    <property type="molecule type" value="Genomic_DNA"/>
</dbReference>
<evidence type="ECO:0000256" key="1">
    <source>
        <dbReference type="ARBA" id="ARBA00022722"/>
    </source>
</evidence>
<keyword evidence="10 11" id="KW-0413">Isomerase</keyword>
<dbReference type="CDD" id="cd17933">
    <property type="entry name" value="DEXSc_RecD-like"/>
    <property type="match status" value="1"/>
</dbReference>
<keyword evidence="4 11" id="KW-0378">Hydrolase</keyword>
<evidence type="ECO:0000256" key="11">
    <source>
        <dbReference type="HAMAP-Rule" id="MF_01487"/>
    </source>
</evidence>
<organism evidence="13 14">
    <name type="scientific">Bermanella marisrubri</name>
    <dbReference type="NCBI Taxonomy" id="207949"/>
    <lineage>
        <taxon>Bacteria</taxon>
        <taxon>Pseudomonadati</taxon>
        <taxon>Pseudomonadota</taxon>
        <taxon>Gammaproteobacteria</taxon>
        <taxon>Oceanospirillales</taxon>
        <taxon>Oceanospirillaceae</taxon>
        <taxon>Bermanella</taxon>
    </lineage>
</organism>
<dbReference type="GO" id="GO:0016887">
    <property type="term" value="F:ATP hydrolysis activity"/>
    <property type="evidence" value="ECO:0007669"/>
    <property type="project" value="RHEA"/>
</dbReference>
<comment type="caution">
    <text evidence="13">The sequence shown here is derived from an EMBL/GenBank/DDBJ whole genome shotgun (WGS) entry which is preliminary data.</text>
</comment>
<evidence type="ECO:0000256" key="2">
    <source>
        <dbReference type="ARBA" id="ARBA00022741"/>
    </source>
</evidence>
<evidence type="ECO:0000256" key="4">
    <source>
        <dbReference type="ARBA" id="ARBA00022801"/>
    </source>
</evidence>
<keyword evidence="9 11" id="KW-0234">DNA repair</keyword>
<keyword evidence="6 11" id="KW-0269">Exonuclease</keyword>
<dbReference type="SMART" id="SM00382">
    <property type="entry name" value="AAA"/>
    <property type="match status" value="1"/>
</dbReference>
<proteinExistence type="inferred from homology"/>
<protein>
    <recommendedName>
        <fullName evidence="11">RecBCD enzyme subunit RecD</fullName>
        <ecNumber evidence="11">5.6.2.3</ecNumber>
    </recommendedName>
    <alternativeName>
        <fullName evidence="11">DNA 5'-3' helicase subunit RecD</fullName>
    </alternativeName>
    <alternativeName>
        <fullName evidence="11">Exonuclease V subunit RecD</fullName>
        <shortName evidence="11">ExoV subunit RecD</shortName>
    </alternativeName>
    <alternativeName>
        <fullName evidence="11">Helicase/nuclease RecBCD subunit RecD</fullName>
    </alternativeName>
</protein>
<dbReference type="InterPro" id="IPR050534">
    <property type="entry name" value="Coronavir_polyprotein_1ab"/>
</dbReference>
<evidence type="ECO:0000256" key="6">
    <source>
        <dbReference type="ARBA" id="ARBA00022839"/>
    </source>
</evidence>
<name>Q1N2Q9_9GAMM</name>
<keyword evidence="1 11" id="KW-0540">Nuclease</keyword>
<dbReference type="Pfam" id="PF13245">
    <property type="entry name" value="AAA_19"/>
    <property type="match status" value="1"/>
</dbReference>
<evidence type="ECO:0000313" key="13">
    <source>
        <dbReference type="EMBL" id="EAT12610.1"/>
    </source>
</evidence>
<feature type="domain" description="AAA+ ATPase" evidence="12">
    <location>
        <begin position="156"/>
        <end position="443"/>
    </location>
</feature>
<dbReference type="Gene3D" id="3.40.50.300">
    <property type="entry name" value="P-loop containing nucleotide triphosphate hydrolases"/>
    <property type="match status" value="3"/>
</dbReference>
<dbReference type="HOGENOM" id="CLU_007524_1_2_6"/>
<dbReference type="CDD" id="cd18809">
    <property type="entry name" value="SF1_C_RecD"/>
    <property type="match status" value="1"/>
</dbReference>
<dbReference type="STRING" id="207949.RED65_06933"/>
<dbReference type="RefSeq" id="WP_007016211.1">
    <property type="nucleotide sequence ID" value="NZ_AAQH01000006.1"/>
</dbReference>
<comment type="miscellaneous">
    <text evidence="11">In the RecBCD complex, RecB has a slow 3'-5' helicase, an exonuclease activity and loads RecA onto ssDNA, RecD has a fast 5'-3' helicase activity, while RecC stimulates the ATPase and processivity of the RecB helicase and contributes to recognition of the Chi site.</text>
</comment>
<feature type="binding site" evidence="11">
    <location>
        <begin position="164"/>
        <end position="171"/>
    </location>
    <ligand>
        <name>ATP</name>
        <dbReference type="ChEBI" id="CHEBI:30616"/>
    </ligand>
</feature>
<dbReference type="InterPro" id="IPR049550">
    <property type="entry name" value="RecD_N"/>
</dbReference>
<dbReference type="AlphaFoldDB" id="Q1N2Q9"/>
<evidence type="ECO:0000256" key="10">
    <source>
        <dbReference type="ARBA" id="ARBA00023235"/>
    </source>
</evidence>
<evidence type="ECO:0000256" key="7">
    <source>
        <dbReference type="ARBA" id="ARBA00022840"/>
    </source>
</evidence>
<keyword evidence="2 11" id="KW-0547">Nucleotide-binding</keyword>
<dbReference type="Pfam" id="PF21185">
    <property type="entry name" value="RecD_N"/>
    <property type="match status" value="1"/>
</dbReference>
<dbReference type="InterPro" id="IPR041851">
    <property type="entry name" value="RecD_N_sf"/>
</dbReference>
<dbReference type="OrthoDB" id="9803432at2"/>
<evidence type="ECO:0000256" key="3">
    <source>
        <dbReference type="ARBA" id="ARBA00022763"/>
    </source>
</evidence>
<comment type="similarity">
    <text evidence="11">Belongs to the RecD family.</text>
</comment>
<keyword evidence="3 11" id="KW-0227">DNA damage</keyword>
<gene>
    <name evidence="11" type="primary">recD</name>
    <name evidence="13" type="ORF">RED65_06933</name>
</gene>
<dbReference type="Proteomes" id="UP000004263">
    <property type="component" value="Unassembled WGS sequence"/>
</dbReference>
<evidence type="ECO:0000256" key="5">
    <source>
        <dbReference type="ARBA" id="ARBA00022806"/>
    </source>
</evidence>
<comment type="subunit">
    <text evidence="11">Heterotrimer of RecB, RecC and RecD. All subunits contribute to DNA-binding.</text>
</comment>
<reference evidence="13 14" key="1">
    <citation type="submission" date="2006-03" db="EMBL/GenBank/DDBJ databases">
        <authorList>
            <person name="Pinhassi J."/>
            <person name="Pedros-Alio C."/>
            <person name="Ferriera S."/>
            <person name="Johnson J."/>
            <person name="Kravitz S."/>
            <person name="Halpern A."/>
            <person name="Remington K."/>
            <person name="Beeson K."/>
            <person name="Tran B."/>
            <person name="Rogers Y.-H."/>
            <person name="Friedman R."/>
            <person name="Venter J.C."/>
        </authorList>
    </citation>
    <scope>NUCLEOTIDE SEQUENCE [LARGE SCALE GENOMIC DNA]</scope>
    <source>
        <strain evidence="13 14">RED65</strain>
    </source>
</reference>
<dbReference type="InterPro" id="IPR003593">
    <property type="entry name" value="AAA+_ATPase"/>
</dbReference>
<accession>Q1N2Q9</accession>
<sequence>MTEYQLNRFLEQHGQAFREIDKQFAKFCLDLSKDDHLAIIALLVSDQLGQGNVCFDISQPHSILSESELSELCHLAKQANSNDQNFPLVFEGSRIYLQRYHQYECFVEQAIRSRCQQYENDLEVDSLLNMINNLFPPNYSKQEIDWQKVAVSVAVQSAFTVISGGPGTGKTTTVIKLLALLIEQYKVKGRQPIIRLAAPTGKAAMRLTESIGQAKHRLQVDEHVKDAIPEEASTLHRLLKRNREGDFYFNQMNPLHLDILVVDEASMIDLPMMAKLLAALPKHGQLVLLGDKDQLSSVEAGSVLADICDSGTRHGFSESQLKLINQLTDIPLDQLKQNVAELHGAEIRNHVCHLRKSHRFSDHSGIAALARAANNGDVNRWQQIFEGDFSDLNFFDLTESNRQTLILQSAKLYSEYQNLIASDDNSDAVARRVHEVFNRYRILCAVKEGELGVAGINQSLEQALGYQETWYAGRPIMIQQNDYGLNLYNGDVGIVLPRLIDGKTQLRAAFLNADSEIRWLQPARLPQHETVYAMTVHKSQGSEFEHCALVLPEYPAPVLTKELLYTGITRAKARLTLLARDKLIAYTLRNQVQRASGLRDRLWTVEKAEFSPETGQFSLF</sequence>
<dbReference type="HAMAP" id="MF_01487">
    <property type="entry name" value="RecD"/>
    <property type="match status" value="1"/>
</dbReference>